<dbReference type="Gene3D" id="1.10.3720.10">
    <property type="entry name" value="MetI-like"/>
    <property type="match status" value="1"/>
</dbReference>
<evidence type="ECO:0000256" key="4">
    <source>
        <dbReference type="ARBA" id="ARBA00022692"/>
    </source>
</evidence>
<feature type="transmembrane region" description="Helical" evidence="7">
    <location>
        <begin position="77"/>
        <end position="101"/>
    </location>
</feature>
<reference evidence="9 10" key="1">
    <citation type="submission" date="2015-10" db="EMBL/GenBank/DDBJ databases">
        <title>Draft Genome of Actinomyces odontolyticus subsp. actinosynbacter strain XH001.</title>
        <authorList>
            <person name="Mclean J.S."/>
            <person name="He X."/>
        </authorList>
    </citation>
    <scope>NUCLEOTIDE SEQUENCE [LARGE SCALE GENOMIC DNA]</scope>
    <source>
        <strain evidence="9 10">XH001</strain>
    </source>
</reference>
<feature type="transmembrane region" description="Helical" evidence="7">
    <location>
        <begin position="12"/>
        <end position="35"/>
    </location>
</feature>
<keyword evidence="5 7" id="KW-1133">Transmembrane helix</keyword>
<dbReference type="GO" id="GO:0005886">
    <property type="term" value="C:plasma membrane"/>
    <property type="evidence" value="ECO:0007669"/>
    <property type="project" value="UniProtKB-SubCell"/>
</dbReference>
<evidence type="ECO:0000256" key="1">
    <source>
        <dbReference type="ARBA" id="ARBA00004651"/>
    </source>
</evidence>
<evidence type="ECO:0000256" key="5">
    <source>
        <dbReference type="ARBA" id="ARBA00022989"/>
    </source>
</evidence>
<feature type="transmembrane region" description="Helical" evidence="7">
    <location>
        <begin position="113"/>
        <end position="134"/>
    </location>
</feature>
<evidence type="ECO:0000259" key="8">
    <source>
        <dbReference type="PROSITE" id="PS50928"/>
    </source>
</evidence>
<feature type="transmembrane region" description="Helical" evidence="7">
    <location>
        <begin position="246"/>
        <end position="267"/>
    </location>
</feature>
<comment type="caution">
    <text evidence="9">The sequence shown here is derived from an EMBL/GenBank/DDBJ whole genome shotgun (WGS) entry which is preliminary data.</text>
</comment>
<dbReference type="RefSeq" id="WP_060565818.1">
    <property type="nucleotide sequence ID" value="NZ_CP040006.1"/>
</dbReference>
<dbReference type="InterPro" id="IPR035906">
    <property type="entry name" value="MetI-like_sf"/>
</dbReference>
<dbReference type="CDD" id="cd06261">
    <property type="entry name" value="TM_PBP2"/>
    <property type="match status" value="1"/>
</dbReference>
<proteinExistence type="inferred from homology"/>
<evidence type="ECO:0000256" key="2">
    <source>
        <dbReference type="ARBA" id="ARBA00022448"/>
    </source>
</evidence>
<dbReference type="PROSITE" id="PS50928">
    <property type="entry name" value="ABC_TM1"/>
    <property type="match status" value="1"/>
</dbReference>
<accession>A0A0V8RYB0</accession>
<dbReference type="EMBL" id="LLVT01000001">
    <property type="protein sequence ID" value="KSW13029.1"/>
    <property type="molecule type" value="Genomic_DNA"/>
</dbReference>
<dbReference type="SUPFAM" id="SSF161098">
    <property type="entry name" value="MetI-like"/>
    <property type="match status" value="1"/>
</dbReference>
<feature type="transmembrane region" description="Helical" evidence="7">
    <location>
        <begin position="189"/>
        <end position="211"/>
    </location>
</feature>
<evidence type="ECO:0000313" key="9">
    <source>
        <dbReference type="EMBL" id="KSW13029.1"/>
    </source>
</evidence>
<organism evidence="9 10">
    <name type="scientific">Schaalia odontolytica</name>
    <dbReference type="NCBI Taxonomy" id="1660"/>
    <lineage>
        <taxon>Bacteria</taxon>
        <taxon>Bacillati</taxon>
        <taxon>Actinomycetota</taxon>
        <taxon>Actinomycetes</taxon>
        <taxon>Actinomycetales</taxon>
        <taxon>Actinomycetaceae</taxon>
        <taxon>Schaalia</taxon>
    </lineage>
</organism>
<feature type="domain" description="ABC transmembrane type-1" evidence="8">
    <location>
        <begin position="78"/>
        <end position="267"/>
    </location>
</feature>
<evidence type="ECO:0000313" key="10">
    <source>
        <dbReference type="Proteomes" id="UP000054686"/>
    </source>
</evidence>
<dbReference type="OrthoDB" id="3524874at2"/>
<feature type="transmembrane region" description="Helical" evidence="7">
    <location>
        <begin position="146"/>
        <end position="164"/>
    </location>
</feature>
<evidence type="ECO:0000256" key="6">
    <source>
        <dbReference type="ARBA" id="ARBA00023136"/>
    </source>
</evidence>
<sequence>MSSSKSQSRRPWWSTMGIYAGLSLAAFIMVVPLLFSFVTAFKSPQDFASHSPFALPSPPSLASFQAILTGRVNFGDAIITTLLMVVVMVVGQLVSSVLAAYAFARIEFPGREVIFWLFLGTMMIPASVLVIPLYLMMAKMGLNNTFWGIVLPFVFASPYAVFLLRQSFRQIPQEIIDAATMDGAGQMRILFSIVVPVSKPIISTLVLITVVSQWNSFMWPRIIAATRPRVLTVATAALQSQYNANWTYVMAATTIALVPLIALFIVFQRHIVESIALTGIK</sequence>
<dbReference type="AlphaFoldDB" id="A0A0V8RYB0"/>
<keyword evidence="2 7" id="KW-0813">Transport</keyword>
<dbReference type="PANTHER" id="PTHR43744">
    <property type="entry name" value="ABC TRANSPORTER PERMEASE PROTEIN MG189-RELATED-RELATED"/>
    <property type="match status" value="1"/>
</dbReference>
<gene>
    <name evidence="9" type="ORF">APY09_01295</name>
</gene>
<comment type="similarity">
    <text evidence="7">Belongs to the binding-protein-dependent transport system permease family.</text>
</comment>
<keyword evidence="6 7" id="KW-0472">Membrane</keyword>
<dbReference type="Pfam" id="PF00528">
    <property type="entry name" value="BPD_transp_1"/>
    <property type="match status" value="1"/>
</dbReference>
<comment type="subcellular location">
    <subcellularLocation>
        <location evidence="1 7">Cell membrane</location>
        <topology evidence="1 7">Multi-pass membrane protein</topology>
    </subcellularLocation>
</comment>
<dbReference type="PANTHER" id="PTHR43744:SF12">
    <property type="entry name" value="ABC TRANSPORTER PERMEASE PROTEIN MG189-RELATED"/>
    <property type="match status" value="1"/>
</dbReference>
<protein>
    <submittedName>
        <fullName evidence="9">Sugar ABC transporter permease</fullName>
    </submittedName>
</protein>
<evidence type="ECO:0000256" key="3">
    <source>
        <dbReference type="ARBA" id="ARBA00022475"/>
    </source>
</evidence>
<dbReference type="GO" id="GO:0055085">
    <property type="term" value="P:transmembrane transport"/>
    <property type="evidence" value="ECO:0007669"/>
    <property type="project" value="InterPro"/>
</dbReference>
<evidence type="ECO:0000256" key="7">
    <source>
        <dbReference type="RuleBase" id="RU363032"/>
    </source>
</evidence>
<keyword evidence="3" id="KW-1003">Cell membrane</keyword>
<name>A0A0V8RYB0_9ACTO</name>
<dbReference type="InterPro" id="IPR000515">
    <property type="entry name" value="MetI-like"/>
</dbReference>
<keyword evidence="4 7" id="KW-0812">Transmembrane</keyword>
<dbReference type="Proteomes" id="UP000054686">
    <property type="component" value="Unassembled WGS sequence"/>
</dbReference>